<reference evidence="2 3" key="1">
    <citation type="submission" date="2010-07" db="EMBL/GenBank/DDBJ databases">
        <title>The draft genome of Paenibacillus curdlanolyticus YK9.</title>
        <authorList>
            <consortium name="US DOE Joint Genome Institute (JGI-PGF)"/>
            <person name="Lucas S."/>
            <person name="Copeland A."/>
            <person name="Lapidus A."/>
            <person name="Cheng J.-F."/>
            <person name="Bruce D."/>
            <person name="Goodwin L."/>
            <person name="Pitluck S."/>
            <person name="Land M.L."/>
            <person name="Hauser L."/>
            <person name="Chang Y.-J."/>
            <person name="Jeffries C."/>
            <person name="Anderson I.J."/>
            <person name="Johnson E."/>
            <person name="Loganathan U."/>
            <person name="Mulhopadhyay B."/>
            <person name="Kyrpides N."/>
            <person name="Woyke T.J."/>
        </authorList>
    </citation>
    <scope>NUCLEOTIDE SEQUENCE [LARGE SCALE GENOMIC DNA]</scope>
    <source>
        <strain evidence="2 3">YK9</strain>
    </source>
</reference>
<dbReference type="CDD" id="cd00093">
    <property type="entry name" value="HTH_XRE"/>
    <property type="match status" value="1"/>
</dbReference>
<sequence>MDNANQQRLRELAQFLRTRRDRLTPEQVGLSPQGRRRTPGLRREEVAILSGVSIDWYTWLEQGRDIQVSSQVLENIAKALRLDPIERNHLFALALQHQPTNQQQETRSIQPTLQCFLDQQGNSPAYVMDQRLSIVAWNKAANLIYGDYERMSPLERNTLWRSFAMPSTRELLRENWERHARHRLAQFRGNYGKFVGDSLSMELIELLNQESEEFREWWPQHDVLNGPEGRKMNYHPIVGVMEFDQLSFLVTDSQHLTVTVNLPSNEETRLKVDRLLVNSY</sequence>
<dbReference type="Gene3D" id="3.30.450.180">
    <property type="match status" value="1"/>
</dbReference>
<feature type="domain" description="HTH cro/C1-type" evidence="1">
    <location>
        <begin position="15"/>
        <end position="87"/>
    </location>
</feature>
<dbReference type="SMART" id="SM00530">
    <property type="entry name" value="HTH_XRE"/>
    <property type="match status" value="1"/>
</dbReference>
<evidence type="ECO:0000313" key="3">
    <source>
        <dbReference type="Proteomes" id="UP000005387"/>
    </source>
</evidence>
<evidence type="ECO:0000259" key="1">
    <source>
        <dbReference type="SMART" id="SM00530"/>
    </source>
</evidence>
<dbReference type="InterPro" id="IPR001387">
    <property type="entry name" value="Cro/C1-type_HTH"/>
</dbReference>
<dbReference type="Pfam" id="PF17765">
    <property type="entry name" value="MLTR_LBD"/>
    <property type="match status" value="1"/>
</dbReference>
<dbReference type="InterPro" id="IPR010982">
    <property type="entry name" value="Lambda_DNA-bd_dom_sf"/>
</dbReference>
<protein>
    <submittedName>
        <fullName evidence="2">Helix-turn-helix domain protein</fullName>
    </submittedName>
</protein>
<dbReference type="AlphaFoldDB" id="E0I5Q1"/>
<organism evidence="2 3">
    <name type="scientific">Paenibacillus curdlanolyticus YK9</name>
    <dbReference type="NCBI Taxonomy" id="717606"/>
    <lineage>
        <taxon>Bacteria</taxon>
        <taxon>Bacillati</taxon>
        <taxon>Bacillota</taxon>
        <taxon>Bacilli</taxon>
        <taxon>Bacillales</taxon>
        <taxon>Paenibacillaceae</taxon>
        <taxon>Paenibacillus</taxon>
    </lineage>
</organism>
<dbReference type="eggNOG" id="COG1396">
    <property type="taxonomic scope" value="Bacteria"/>
</dbReference>
<dbReference type="SUPFAM" id="SSF47413">
    <property type="entry name" value="lambda repressor-like DNA-binding domains"/>
    <property type="match status" value="1"/>
</dbReference>
<dbReference type="Pfam" id="PF13560">
    <property type="entry name" value="HTH_31"/>
    <property type="match status" value="1"/>
</dbReference>
<dbReference type="GO" id="GO:0003677">
    <property type="term" value="F:DNA binding"/>
    <property type="evidence" value="ECO:0007669"/>
    <property type="project" value="InterPro"/>
</dbReference>
<evidence type="ECO:0000313" key="2">
    <source>
        <dbReference type="EMBL" id="EFM12293.1"/>
    </source>
</evidence>
<proteinExistence type="predicted"/>
<gene>
    <name evidence="2" type="ORF">PaecuDRAFT_0973</name>
</gene>
<dbReference type="OrthoDB" id="5346389at2"/>
<accession>E0I5Q1</accession>
<dbReference type="RefSeq" id="WP_006036988.1">
    <property type="nucleotide sequence ID" value="NZ_AEDD01000002.1"/>
</dbReference>
<dbReference type="InterPro" id="IPR041413">
    <property type="entry name" value="MLTR_LBD"/>
</dbReference>
<dbReference type="STRING" id="717606.PaecuDRAFT_0973"/>
<name>E0I5Q1_9BACL</name>
<dbReference type="Gene3D" id="1.10.260.40">
    <property type="entry name" value="lambda repressor-like DNA-binding domains"/>
    <property type="match status" value="1"/>
</dbReference>
<dbReference type="Proteomes" id="UP000005387">
    <property type="component" value="Unassembled WGS sequence"/>
</dbReference>
<dbReference type="PANTHER" id="PTHR35010">
    <property type="entry name" value="BLL4672 PROTEIN-RELATED"/>
    <property type="match status" value="1"/>
</dbReference>
<dbReference type="EMBL" id="AEDD01000002">
    <property type="protein sequence ID" value="EFM12293.1"/>
    <property type="molecule type" value="Genomic_DNA"/>
</dbReference>
<keyword evidence="3" id="KW-1185">Reference proteome</keyword>